<dbReference type="InterPro" id="IPR033985">
    <property type="entry name" value="SusD-like_N"/>
</dbReference>
<dbReference type="Pfam" id="PF14322">
    <property type="entry name" value="SusD-like_3"/>
    <property type="match status" value="1"/>
</dbReference>
<dbReference type="InterPro" id="IPR011990">
    <property type="entry name" value="TPR-like_helical_dom_sf"/>
</dbReference>
<accession>A0AAJ5WZV8</accession>
<dbReference type="Pfam" id="PF07980">
    <property type="entry name" value="SusD_RagB"/>
    <property type="match status" value="1"/>
</dbReference>
<dbReference type="GO" id="GO:0009279">
    <property type="term" value="C:cell outer membrane"/>
    <property type="evidence" value="ECO:0007669"/>
    <property type="project" value="UniProtKB-SubCell"/>
</dbReference>
<evidence type="ECO:0000313" key="8">
    <source>
        <dbReference type="EMBL" id="WEK37515.1"/>
    </source>
</evidence>
<gene>
    <name evidence="8" type="ORF">P0Y53_08370</name>
</gene>
<comment type="subcellular location">
    <subcellularLocation>
        <location evidence="1">Cell outer membrane</location>
    </subcellularLocation>
</comment>
<protein>
    <submittedName>
        <fullName evidence="8">RagB/SusD family nutrient uptake outer membrane protein</fullName>
    </submittedName>
</protein>
<dbReference type="CDD" id="cd08977">
    <property type="entry name" value="SusD"/>
    <property type="match status" value="1"/>
</dbReference>
<evidence type="ECO:0000256" key="4">
    <source>
        <dbReference type="ARBA" id="ARBA00023136"/>
    </source>
</evidence>
<evidence type="ECO:0000256" key="5">
    <source>
        <dbReference type="ARBA" id="ARBA00023237"/>
    </source>
</evidence>
<keyword evidence="4" id="KW-0472">Membrane</keyword>
<evidence type="ECO:0000259" key="7">
    <source>
        <dbReference type="Pfam" id="PF14322"/>
    </source>
</evidence>
<dbReference type="AlphaFoldDB" id="A0AAJ5WZV8"/>
<dbReference type="SUPFAM" id="SSF48452">
    <property type="entry name" value="TPR-like"/>
    <property type="match status" value="1"/>
</dbReference>
<keyword evidence="5" id="KW-0998">Cell outer membrane</keyword>
<keyword evidence="3" id="KW-0732">Signal</keyword>
<evidence type="ECO:0000256" key="3">
    <source>
        <dbReference type="ARBA" id="ARBA00022729"/>
    </source>
</evidence>
<dbReference type="Proteomes" id="UP001220610">
    <property type="component" value="Chromosome"/>
</dbReference>
<organism evidence="8 9">
    <name type="scientific">Candidatus Pseudobacter hemicellulosilyticus</name>
    <dbReference type="NCBI Taxonomy" id="3121375"/>
    <lineage>
        <taxon>Bacteria</taxon>
        <taxon>Pseudomonadati</taxon>
        <taxon>Bacteroidota</taxon>
        <taxon>Chitinophagia</taxon>
        <taxon>Chitinophagales</taxon>
        <taxon>Chitinophagaceae</taxon>
        <taxon>Pseudobacter</taxon>
    </lineage>
</organism>
<dbReference type="InterPro" id="IPR012944">
    <property type="entry name" value="SusD_RagB_dom"/>
</dbReference>
<name>A0AAJ5WZV8_9BACT</name>
<comment type="similarity">
    <text evidence="2">Belongs to the SusD family.</text>
</comment>
<reference evidence="8" key="1">
    <citation type="submission" date="2023-03" db="EMBL/GenBank/DDBJ databases">
        <title>Andean soil-derived lignocellulolytic bacterial consortium as a source of novel taxa and putative plastic-active enzymes.</title>
        <authorList>
            <person name="Diaz-Garcia L."/>
            <person name="Chuvochina M."/>
            <person name="Feuerriegel G."/>
            <person name="Bunk B."/>
            <person name="Sproer C."/>
            <person name="Streit W.R."/>
            <person name="Rodriguez L.M."/>
            <person name="Overmann J."/>
            <person name="Jimenez D.J."/>
        </authorList>
    </citation>
    <scope>NUCLEOTIDE SEQUENCE</scope>
    <source>
        <strain evidence="8">MAG 7</strain>
    </source>
</reference>
<proteinExistence type="inferred from homology"/>
<dbReference type="Gene3D" id="1.25.40.390">
    <property type="match status" value="1"/>
</dbReference>
<evidence type="ECO:0000313" key="9">
    <source>
        <dbReference type="Proteomes" id="UP001220610"/>
    </source>
</evidence>
<dbReference type="PROSITE" id="PS51257">
    <property type="entry name" value="PROKAR_LIPOPROTEIN"/>
    <property type="match status" value="1"/>
</dbReference>
<evidence type="ECO:0000256" key="1">
    <source>
        <dbReference type="ARBA" id="ARBA00004442"/>
    </source>
</evidence>
<evidence type="ECO:0000259" key="6">
    <source>
        <dbReference type="Pfam" id="PF07980"/>
    </source>
</evidence>
<sequence>MKHLINYRKNGRWWLACCLAGLLFTSCKKLIEIDAPRGVIVGTEIYNKKSTAAAVLTGIFSDMAEFGSVYAGDYSVALCAGFAGDELAPTFYDNEYYMWFYTNQLSGLNAPIYWTNLYALIFRANAAMEGLKASSLQEDLRDQLIGEALFVRAFAYFHLTGLYGAVPLVLSTDWQVSGVAERVPVATVYDQLITDLKEAKSLLKTDYLQADIGLVSDTRLRPNKATASALLSRIYLYARHWPEAEAEATGLIDDPRFALESIDRVFLGDSKEAIWQFDNVDAAYNAAPARLYQNNYYPMFMLSDALMDQFEPDDARKEKWIRTTPLLDPTITVPPHPYKYKTIEAGTGPTEYQIVFRLAEQFLIRAEARAEQEKRTGANSAAADLDAIRLRAGLQPATAATLPQLQEAILKERQLELFSEFGHRWFDLKRTGNVDAVMTTVAPTKKTSWKTEYQLWPIPQNDILRNPSLAGQQNPGY</sequence>
<evidence type="ECO:0000256" key="2">
    <source>
        <dbReference type="ARBA" id="ARBA00006275"/>
    </source>
</evidence>
<dbReference type="EMBL" id="CP119311">
    <property type="protein sequence ID" value="WEK37515.1"/>
    <property type="molecule type" value="Genomic_DNA"/>
</dbReference>
<feature type="domain" description="SusD-like N-terminal" evidence="7">
    <location>
        <begin position="96"/>
        <end position="236"/>
    </location>
</feature>
<feature type="domain" description="RagB/SusD" evidence="6">
    <location>
        <begin position="317"/>
        <end position="477"/>
    </location>
</feature>